<comment type="caution">
    <text evidence="5">The sequence shown here is derived from an EMBL/GenBank/DDBJ whole genome shotgun (WGS) entry which is preliminary data.</text>
</comment>
<protein>
    <recommendedName>
        <fullName evidence="3">FP protein C-terminal domain-containing protein</fullName>
    </recommendedName>
</protein>
<feature type="coiled-coil region" evidence="1">
    <location>
        <begin position="156"/>
        <end position="190"/>
    </location>
</feature>
<sequence>MAPVGNGCAGCFKVVPKEFLACCLCKLKYDLSCANVTEKHFKAMKNEQKNAWKCPECRNKIPKTDNTHTPARPCTISPASQETGSPEKANVTFRKRATETVPCTESEDQYITESKLRDIVKQEFSICLRSVTNELHNINNQIVMFQESVAFYNNCYEDMKKNLEAKDAIIDQLQADNKRLLTDVVDLTSRLTIVEQHMRDSNLEINGIPEHHNENLVNTFIHLTKTIGSPVTDSEILQITRVAKMNQNVERPRSVIAKLRTPRQRDTILAAVFNYNKKNPQEKLNSSHLGIAGKCSPVYVSEHLSPTNKRLHAETRKLAKQVSYKFVWVRNGRIYVRKDEQSQAIYIRNQDCLSRIK</sequence>
<accession>A0A8S0ZMR0</accession>
<feature type="domain" description="FP protein C-terminal" evidence="3">
    <location>
        <begin position="305"/>
        <end position="357"/>
    </location>
</feature>
<organism evidence="5 6">
    <name type="scientific">Arctia plantaginis</name>
    <name type="common">Wood tiger moth</name>
    <name type="synonym">Phalaena plantaginis</name>
    <dbReference type="NCBI Taxonomy" id="874455"/>
    <lineage>
        <taxon>Eukaryota</taxon>
        <taxon>Metazoa</taxon>
        <taxon>Ecdysozoa</taxon>
        <taxon>Arthropoda</taxon>
        <taxon>Hexapoda</taxon>
        <taxon>Insecta</taxon>
        <taxon>Pterygota</taxon>
        <taxon>Neoptera</taxon>
        <taxon>Endopterygota</taxon>
        <taxon>Lepidoptera</taxon>
        <taxon>Glossata</taxon>
        <taxon>Ditrysia</taxon>
        <taxon>Noctuoidea</taxon>
        <taxon>Erebidae</taxon>
        <taxon>Arctiinae</taxon>
        <taxon>Arctia</taxon>
    </lineage>
</organism>
<gene>
    <name evidence="5" type="ORF">APLA_LOCUS5568</name>
    <name evidence="4" type="ORF">APLA_LOCUS62</name>
</gene>
<evidence type="ECO:0000256" key="1">
    <source>
        <dbReference type="SAM" id="Coils"/>
    </source>
</evidence>
<evidence type="ECO:0000313" key="6">
    <source>
        <dbReference type="Proteomes" id="UP000494106"/>
    </source>
</evidence>
<dbReference type="EMBL" id="CADEBC010000002">
    <property type="protein sequence ID" value="CAB3219748.1"/>
    <property type="molecule type" value="Genomic_DNA"/>
</dbReference>
<dbReference type="OrthoDB" id="5984028at2759"/>
<proteinExistence type="predicted"/>
<name>A0A8S0ZMR0_ARCPL</name>
<evidence type="ECO:0000256" key="2">
    <source>
        <dbReference type="SAM" id="MobiDB-lite"/>
    </source>
</evidence>
<feature type="region of interest" description="Disordered" evidence="2">
    <location>
        <begin position="68"/>
        <end position="90"/>
    </location>
</feature>
<dbReference type="Proteomes" id="UP000494106">
    <property type="component" value="Unassembled WGS sequence"/>
</dbReference>
<keyword evidence="6" id="KW-1185">Reference proteome</keyword>
<dbReference type="EMBL" id="CADEBC010000481">
    <property type="protein sequence ID" value="CAB3234310.1"/>
    <property type="molecule type" value="Genomic_DNA"/>
</dbReference>
<evidence type="ECO:0000313" key="5">
    <source>
        <dbReference type="EMBL" id="CAB3234310.1"/>
    </source>
</evidence>
<dbReference type="AlphaFoldDB" id="A0A8S0ZMR0"/>
<dbReference type="InterPro" id="IPR057251">
    <property type="entry name" value="FP_C"/>
</dbReference>
<dbReference type="Gene3D" id="3.30.70.1820">
    <property type="entry name" value="L1 transposable element, RRM domain"/>
    <property type="match status" value="1"/>
</dbReference>
<evidence type="ECO:0000259" key="3">
    <source>
        <dbReference type="Pfam" id="PF25298"/>
    </source>
</evidence>
<dbReference type="Pfam" id="PF25298">
    <property type="entry name" value="Baculo_FP_2nd"/>
    <property type="match status" value="1"/>
</dbReference>
<keyword evidence="1" id="KW-0175">Coiled coil</keyword>
<evidence type="ECO:0000313" key="4">
    <source>
        <dbReference type="EMBL" id="CAB3219748.1"/>
    </source>
</evidence>
<reference evidence="5 6" key="1">
    <citation type="submission" date="2020-04" db="EMBL/GenBank/DDBJ databases">
        <authorList>
            <person name="Wallbank WR R."/>
            <person name="Pardo Diaz C."/>
            <person name="Kozak K."/>
            <person name="Martin S."/>
            <person name="Jiggins C."/>
            <person name="Moest M."/>
            <person name="Warren A I."/>
            <person name="Byers J.R.P. K."/>
            <person name="Montejo-Kovacevich G."/>
            <person name="Yen C E."/>
        </authorList>
    </citation>
    <scope>NUCLEOTIDE SEQUENCE [LARGE SCALE GENOMIC DNA]</scope>
</reference>